<comment type="similarity">
    <text evidence="2 8">Belongs to the metallo-dependent hydrolases superfamily. ATZ/TRZ family.</text>
</comment>
<proteinExistence type="inferred from homology"/>
<evidence type="ECO:0000256" key="2">
    <source>
        <dbReference type="ARBA" id="ARBA00006745"/>
    </source>
</evidence>
<gene>
    <name evidence="11" type="primary">guaD1</name>
    <name evidence="11" type="ORF">GCM10011335_44660</name>
</gene>
<evidence type="ECO:0000256" key="4">
    <source>
        <dbReference type="ARBA" id="ARBA00022723"/>
    </source>
</evidence>
<organism evidence="11 12">
    <name type="scientific">Aureimonas glaciei</name>
    <dbReference type="NCBI Taxonomy" id="1776957"/>
    <lineage>
        <taxon>Bacteria</taxon>
        <taxon>Pseudomonadati</taxon>
        <taxon>Pseudomonadota</taxon>
        <taxon>Alphaproteobacteria</taxon>
        <taxon>Hyphomicrobiales</taxon>
        <taxon>Aurantimonadaceae</taxon>
        <taxon>Aureimonas</taxon>
    </lineage>
</organism>
<dbReference type="AlphaFoldDB" id="A0A917DHZ6"/>
<keyword evidence="5 8" id="KW-0378">Hydrolase</keyword>
<comment type="cofactor">
    <cofactor evidence="8">
        <name>Zn(2+)</name>
        <dbReference type="ChEBI" id="CHEBI:29105"/>
    </cofactor>
    <text evidence="8">Binds 1 zinc ion per subunit.</text>
</comment>
<feature type="region of interest" description="Disordered" evidence="9">
    <location>
        <begin position="436"/>
        <end position="465"/>
    </location>
</feature>
<comment type="pathway">
    <text evidence="1 8">Purine metabolism; guanine degradation; xanthine from guanine: step 1/1.</text>
</comment>
<keyword evidence="4 8" id="KW-0479">Metal-binding</keyword>
<dbReference type="InterPro" id="IPR011059">
    <property type="entry name" value="Metal-dep_hydrolase_composite"/>
</dbReference>
<dbReference type="InterPro" id="IPR051607">
    <property type="entry name" value="Metallo-dep_hydrolases"/>
</dbReference>
<evidence type="ECO:0000313" key="11">
    <source>
        <dbReference type="EMBL" id="GGD36832.1"/>
    </source>
</evidence>
<dbReference type="EMBL" id="BMJJ01000013">
    <property type="protein sequence ID" value="GGD36832.1"/>
    <property type="molecule type" value="Genomic_DNA"/>
</dbReference>
<feature type="domain" description="Amidohydrolase-related" evidence="10">
    <location>
        <begin position="73"/>
        <end position="434"/>
    </location>
</feature>
<dbReference type="GO" id="GO:0008270">
    <property type="term" value="F:zinc ion binding"/>
    <property type="evidence" value="ECO:0007669"/>
    <property type="project" value="UniProtKB-UniRule"/>
</dbReference>
<evidence type="ECO:0000313" key="12">
    <source>
        <dbReference type="Proteomes" id="UP000613160"/>
    </source>
</evidence>
<evidence type="ECO:0000256" key="9">
    <source>
        <dbReference type="SAM" id="MobiDB-lite"/>
    </source>
</evidence>
<dbReference type="RefSeq" id="WP_188854667.1">
    <property type="nucleotide sequence ID" value="NZ_BMJJ01000013.1"/>
</dbReference>
<keyword evidence="6 8" id="KW-0862">Zinc</keyword>
<dbReference type="PANTHER" id="PTHR11271">
    <property type="entry name" value="GUANINE DEAMINASE"/>
    <property type="match status" value="1"/>
</dbReference>
<evidence type="ECO:0000256" key="3">
    <source>
        <dbReference type="ARBA" id="ARBA00012781"/>
    </source>
</evidence>
<feature type="compositionally biased region" description="Polar residues" evidence="9">
    <location>
        <begin position="441"/>
        <end position="453"/>
    </location>
</feature>
<dbReference type="SUPFAM" id="SSF51338">
    <property type="entry name" value="Composite domain of metallo-dependent hydrolases"/>
    <property type="match status" value="1"/>
</dbReference>
<feature type="compositionally biased region" description="Low complexity" evidence="9">
    <location>
        <begin position="454"/>
        <end position="465"/>
    </location>
</feature>
<accession>A0A917DHZ6</accession>
<comment type="catalytic activity">
    <reaction evidence="8">
        <text>guanine + H2O + H(+) = xanthine + NH4(+)</text>
        <dbReference type="Rhea" id="RHEA:14665"/>
        <dbReference type="ChEBI" id="CHEBI:15377"/>
        <dbReference type="ChEBI" id="CHEBI:15378"/>
        <dbReference type="ChEBI" id="CHEBI:16235"/>
        <dbReference type="ChEBI" id="CHEBI:17712"/>
        <dbReference type="ChEBI" id="CHEBI:28938"/>
        <dbReference type="EC" id="3.5.4.3"/>
    </reaction>
</comment>
<dbReference type="NCBIfam" id="TIGR02967">
    <property type="entry name" value="guan_deamin"/>
    <property type="match status" value="1"/>
</dbReference>
<evidence type="ECO:0000256" key="5">
    <source>
        <dbReference type="ARBA" id="ARBA00022801"/>
    </source>
</evidence>
<dbReference type="Gene3D" id="2.30.40.10">
    <property type="entry name" value="Urease, subunit C, domain 1"/>
    <property type="match status" value="1"/>
</dbReference>
<comment type="caution">
    <text evidence="11">The sequence shown here is derived from an EMBL/GenBank/DDBJ whole genome shotgun (WGS) entry which is preliminary data.</text>
</comment>
<evidence type="ECO:0000256" key="7">
    <source>
        <dbReference type="NCBIfam" id="TIGR02967"/>
    </source>
</evidence>
<dbReference type="Pfam" id="PF01979">
    <property type="entry name" value="Amidohydro_1"/>
    <property type="match status" value="1"/>
</dbReference>
<dbReference type="InterPro" id="IPR014311">
    <property type="entry name" value="Guanine_deaminase"/>
</dbReference>
<protein>
    <recommendedName>
        <fullName evidence="3 7">Guanine deaminase</fullName>
        <shortName evidence="8">Guanase</shortName>
        <ecNumber evidence="3 7">3.5.4.3</ecNumber>
    </recommendedName>
    <alternativeName>
        <fullName evidence="8">Guanine aminohydrolase</fullName>
    </alternativeName>
</protein>
<sequence>MTLPDLTSRKTALRGRLLWFDADPAVSAKAARFIEDGIVVAENGVITEVGEAAPILKRLSGDVVVSDHRPHLILPGFIDPHLHMPQTQVIGSYGAELMEWLAKYTFPEESRYGDPAVAQEAAVFLVDELLRCGTTTAAVYCTTHPESVDAFFTEAERRHLRMIAGKVMMDRNAPPALLDTAETGYAQSKALIAKWHGRGRLAYAISPRFAPTSSEAQLTATGVLASEHPDLHIQTHLSENHGEIAFVRELFPWSKDYTEVYERHGLVREKALFGHCLHLSERERTALGDRDASAIFCPTSNLFLGSGLFDLAAIRGAGIRVGLATDIGGGTSYSMLQTAAEAYKVLAMNGQTLTAYDAFHMMTAGNAHALGLEERIGRLASGFDADMVVLDSGATPALRRRMARAETLPEELFVLMTMGDDRSVVATYAAGRRVHERQGLASPSISPPTENVVRSSPSAARQSAQ</sequence>
<name>A0A917DHZ6_9HYPH</name>
<dbReference type="Proteomes" id="UP000613160">
    <property type="component" value="Unassembled WGS sequence"/>
</dbReference>
<reference evidence="11" key="1">
    <citation type="journal article" date="2014" name="Int. J. Syst. Evol. Microbiol.">
        <title>Complete genome sequence of Corynebacterium casei LMG S-19264T (=DSM 44701T), isolated from a smear-ripened cheese.</title>
        <authorList>
            <consortium name="US DOE Joint Genome Institute (JGI-PGF)"/>
            <person name="Walter F."/>
            <person name="Albersmeier A."/>
            <person name="Kalinowski J."/>
            <person name="Ruckert C."/>
        </authorList>
    </citation>
    <scope>NUCLEOTIDE SEQUENCE</scope>
    <source>
        <strain evidence="11">CGMCC 1.15493</strain>
    </source>
</reference>
<dbReference type="SUPFAM" id="SSF51556">
    <property type="entry name" value="Metallo-dependent hydrolases"/>
    <property type="match status" value="1"/>
</dbReference>
<dbReference type="Gene3D" id="3.20.20.140">
    <property type="entry name" value="Metal-dependent hydrolases"/>
    <property type="match status" value="1"/>
</dbReference>
<keyword evidence="12" id="KW-1185">Reference proteome</keyword>
<dbReference type="EC" id="3.5.4.3" evidence="3 7"/>
<reference evidence="11" key="2">
    <citation type="submission" date="2020-09" db="EMBL/GenBank/DDBJ databases">
        <authorList>
            <person name="Sun Q."/>
            <person name="Zhou Y."/>
        </authorList>
    </citation>
    <scope>NUCLEOTIDE SEQUENCE</scope>
    <source>
        <strain evidence="11">CGMCC 1.15493</strain>
    </source>
</reference>
<dbReference type="PANTHER" id="PTHR11271:SF6">
    <property type="entry name" value="GUANINE DEAMINASE"/>
    <property type="match status" value="1"/>
</dbReference>
<evidence type="ECO:0000256" key="8">
    <source>
        <dbReference type="RuleBase" id="RU366009"/>
    </source>
</evidence>
<dbReference type="GO" id="GO:0008892">
    <property type="term" value="F:guanine deaminase activity"/>
    <property type="evidence" value="ECO:0007669"/>
    <property type="project" value="UniProtKB-UniRule"/>
</dbReference>
<dbReference type="GO" id="GO:0005829">
    <property type="term" value="C:cytosol"/>
    <property type="evidence" value="ECO:0007669"/>
    <property type="project" value="TreeGrafter"/>
</dbReference>
<dbReference type="NCBIfam" id="NF006679">
    <property type="entry name" value="PRK09228.1"/>
    <property type="match status" value="1"/>
</dbReference>
<dbReference type="FunFam" id="3.20.20.140:FF:000022">
    <property type="entry name" value="Guanine deaminase"/>
    <property type="match status" value="1"/>
</dbReference>
<evidence type="ECO:0000256" key="6">
    <source>
        <dbReference type="ARBA" id="ARBA00022833"/>
    </source>
</evidence>
<evidence type="ECO:0000259" key="10">
    <source>
        <dbReference type="Pfam" id="PF01979"/>
    </source>
</evidence>
<dbReference type="GO" id="GO:0006147">
    <property type="term" value="P:guanine catabolic process"/>
    <property type="evidence" value="ECO:0007669"/>
    <property type="project" value="UniProtKB-UniRule"/>
</dbReference>
<evidence type="ECO:0000256" key="1">
    <source>
        <dbReference type="ARBA" id="ARBA00004984"/>
    </source>
</evidence>
<dbReference type="InterPro" id="IPR032466">
    <property type="entry name" value="Metal_Hydrolase"/>
</dbReference>
<comment type="function">
    <text evidence="8">Catalyzes the hydrolytic deamination of guanine, producing xanthine and ammonia.</text>
</comment>
<dbReference type="InterPro" id="IPR006680">
    <property type="entry name" value="Amidohydro-rel"/>
</dbReference>